<sequence>MAEMEDALRSCMEQLLIAREEREQIIVEAAREISSQQKNLLDVQHSLEVANKKAAKLAAENNSLCKVIDGKDTLARELRESKAASEEQLAGATAKLEAAQKQSASLRYEARMLQKELEVRSQEREYDLKSVDAARAQHAESLKKIALLEAECQRLRAMVRKRLPGPAALAKMRDEVDQQQPPSRAVGASPRRQRSATPTMSPSRSVTPSMSPRSVTPRRSPSDLPDQSYAVRLRAIEDENNALKRVLATRDTELQFARMKYADEVCKLSAVQGQLKELTEESKRLCDANAKTESWASALVSELEHLRAGKHGQGASSVMVSDMSLLDDFAEIEKLEMASGSAMSEKNDKFADQNGSVSNGHPEWVHDVWELVNRKHEASGESTGAILEEIRRALDQSPDHNKGDASEELYDRTKVRKMVSNVIEKITAVIRVSAKDNVARSGSLLHDKPEFVARLEYLVHVCHDVLHEKAKLENFIEEVCLVLEYIVSQYFSNQVRLDTVDDNTKNFDGDESSSTINTNGEHDMQSATSTAALDIPTEAHQEQIQSGGQLPQKVEKRQLNEELARVMLHKNYDMEPGRKSSYYEIESGPTDDGTEDLEQEGKQLATVCSHAAPSFASSKNNRSVLYLIWLFHKFFVLQQNSEISAAADKLAECQETITNLSKQLQALDFSLYSPRPSSAADYRPQSLGSILADEGTGVTEPLSSPAPKQVHTKKEHGEPDAAPRRSMAQEQLVDADGESLAEAAVQPVLLEPRRDETPADPRKKKRGPSLLGRMIFRKRVEGSSS</sequence>
<dbReference type="Proteomes" id="UP001732700">
    <property type="component" value="Chromosome 6A"/>
</dbReference>
<organism evidence="1 2">
    <name type="scientific">Avena sativa</name>
    <name type="common">Oat</name>
    <dbReference type="NCBI Taxonomy" id="4498"/>
    <lineage>
        <taxon>Eukaryota</taxon>
        <taxon>Viridiplantae</taxon>
        <taxon>Streptophyta</taxon>
        <taxon>Embryophyta</taxon>
        <taxon>Tracheophyta</taxon>
        <taxon>Spermatophyta</taxon>
        <taxon>Magnoliopsida</taxon>
        <taxon>Liliopsida</taxon>
        <taxon>Poales</taxon>
        <taxon>Poaceae</taxon>
        <taxon>BOP clade</taxon>
        <taxon>Pooideae</taxon>
        <taxon>Poodae</taxon>
        <taxon>Poeae</taxon>
        <taxon>Poeae Chloroplast Group 1 (Aveneae type)</taxon>
        <taxon>Aveninae</taxon>
        <taxon>Avena</taxon>
    </lineage>
</organism>
<proteinExistence type="predicted"/>
<accession>A0ACD5YTM0</accession>
<name>A0ACD5YTM0_AVESA</name>
<reference evidence="1" key="1">
    <citation type="submission" date="2021-05" db="EMBL/GenBank/DDBJ databases">
        <authorList>
            <person name="Scholz U."/>
            <person name="Mascher M."/>
            <person name="Fiebig A."/>
        </authorList>
    </citation>
    <scope>NUCLEOTIDE SEQUENCE [LARGE SCALE GENOMIC DNA]</scope>
</reference>
<dbReference type="EnsemblPlants" id="AVESA.00010b.r2.6AG1035770.3">
    <property type="protein sequence ID" value="AVESA.00010b.r2.6AG1035770.3.CDS"/>
    <property type="gene ID" value="AVESA.00010b.r2.6AG1035770"/>
</dbReference>
<evidence type="ECO:0000313" key="2">
    <source>
        <dbReference type="Proteomes" id="UP001732700"/>
    </source>
</evidence>
<reference evidence="1" key="2">
    <citation type="submission" date="2025-09" db="UniProtKB">
        <authorList>
            <consortium name="EnsemblPlants"/>
        </authorList>
    </citation>
    <scope>IDENTIFICATION</scope>
</reference>
<protein>
    <submittedName>
        <fullName evidence="1">Uncharacterized protein</fullName>
    </submittedName>
</protein>
<keyword evidence="2" id="KW-1185">Reference proteome</keyword>
<evidence type="ECO:0000313" key="1">
    <source>
        <dbReference type="EnsemblPlants" id="AVESA.00010b.r2.6AG1035770.3.CDS"/>
    </source>
</evidence>